<gene>
    <name evidence="2" type="ORF">P3H78_30965</name>
</gene>
<proteinExistence type="predicted"/>
<dbReference type="EMBL" id="JARJBB010000034">
    <property type="protein sequence ID" value="MDF3302954.1"/>
    <property type="molecule type" value="Genomic_DNA"/>
</dbReference>
<organism evidence="2 3">
    <name type="scientific">Streptomyces tropicalis</name>
    <dbReference type="NCBI Taxonomy" id="3034234"/>
    <lineage>
        <taxon>Bacteria</taxon>
        <taxon>Bacillati</taxon>
        <taxon>Actinomycetota</taxon>
        <taxon>Actinomycetes</taxon>
        <taxon>Kitasatosporales</taxon>
        <taxon>Streptomycetaceae</taxon>
        <taxon>Streptomyces</taxon>
    </lineage>
</organism>
<feature type="transmembrane region" description="Helical" evidence="1">
    <location>
        <begin position="27"/>
        <end position="49"/>
    </location>
</feature>
<sequence length="177" mass="19283">MDHTARIPVAVGGGTVAQPWRRRIRRIAAVPVLAAVALVAVAVGVDWALSQSVAFRGWLVSPFVALAAVAGVLRGHRLVRRACTAVSRPLRGLLRHGADPEELEVVRAWEEQDLEELRAALGVRMFGVIDLYPREAAGELIAALRRALDRPEPLSDELRASLDDLADGARRWHDTLA</sequence>
<accession>A0ABT6AE69</accession>
<evidence type="ECO:0000313" key="3">
    <source>
        <dbReference type="Proteomes" id="UP001221150"/>
    </source>
</evidence>
<keyword evidence="1" id="KW-1133">Transmembrane helix</keyword>
<protein>
    <submittedName>
        <fullName evidence="2">Uncharacterized protein</fullName>
    </submittedName>
</protein>
<dbReference type="Proteomes" id="UP001221150">
    <property type="component" value="Unassembled WGS sequence"/>
</dbReference>
<evidence type="ECO:0000313" key="2">
    <source>
        <dbReference type="EMBL" id="MDF3302954.1"/>
    </source>
</evidence>
<feature type="transmembrane region" description="Helical" evidence="1">
    <location>
        <begin position="55"/>
        <end position="73"/>
    </location>
</feature>
<dbReference type="RefSeq" id="WP_276112505.1">
    <property type="nucleotide sequence ID" value="NZ_JARJBB010000034.1"/>
</dbReference>
<reference evidence="2 3" key="1">
    <citation type="submission" date="2023-03" db="EMBL/GenBank/DDBJ databases">
        <title>Draft genome sequence of Streptomyces sp. K1PA1 isolated from peat swamp forest in Thailand.</title>
        <authorList>
            <person name="Klaysubun C."/>
            <person name="Duangmal K."/>
        </authorList>
    </citation>
    <scope>NUCLEOTIDE SEQUENCE [LARGE SCALE GENOMIC DNA]</scope>
    <source>
        <strain evidence="2 3">K1PA1</strain>
    </source>
</reference>
<evidence type="ECO:0000256" key="1">
    <source>
        <dbReference type="SAM" id="Phobius"/>
    </source>
</evidence>
<keyword evidence="1" id="KW-0472">Membrane</keyword>
<name>A0ABT6AE69_9ACTN</name>
<comment type="caution">
    <text evidence="2">The sequence shown here is derived from an EMBL/GenBank/DDBJ whole genome shotgun (WGS) entry which is preliminary data.</text>
</comment>
<keyword evidence="3" id="KW-1185">Reference proteome</keyword>
<keyword evidence="1" id="KW-0812">Transmembrane</keyword>